<gene>
    <name evidence="1" type="ORF">EVAR_67830_1</name>
</gene>
<evidence type="ECO:0000313" key="1">
    <source>
        <dbReference type="EMBL" id="GBP91561.1"/>
    </source>
</evidence>
<proteinExistence type="predicted"/>
<protein>
    <submittedName>
        <fullName evidence="1">Uncharacterized protein</fullName>
    </submittedName>
</protein>
<accession>A0A4C1ZRL4</accession>
<evidence type="ECO:0000313" key="2">
    <source>
        <dbReference type="Proteomes" id="UP000299102"/>
    </source>
</evidence>
<reference evidence="1 2" key="1">
    <citation type="journal article" date="2019" name="Commun. Biol.">
        <title>The bagworm genome reveals a unique fibroin gene that provides high tensile strength.</title>
        <authorList>
            <person name="Kono N."/>
            <person name="Nakamura H."/>
            <person name="Ohtoshi R."/>
            <person name="Tomita M."/>
            <person name="Numata K."/>
            <person name="Arakawa K."/>
        </authorList>
    </citation>
    <scope>NUCLEOTIDE SEQUENCE [LARGE SCALE GENOMIC DNA]</scope>
</reference>
<dbReference type="Proteomes" id="UP000299102">
    <property type="component" value="Unassembled WGS sequence"/>
</dbReference>
<dbReference type="EMBL" id="BGZK01002181">
    <property type="protein sequence ID" value="GBP91561.1"/>
    <property type="molecule type" value="Genomic_DNA"/>
</dbReference>
<keyword evidence="2" id="KW-1185">Reference proteome</keyword>
<organism evidence="1 2">
    <name type="scientific">Eumeta variegata</name>
    <name type="common">Bagworm moth</name>
    <name type="synonym">Eumeta japonica</name>
    <dbReference type="NCBI Taxonomy" id="151549"/>
    <lineage>
        <taxon>Eukaryota</taxon>
        <taxon>Metazoa</taxon>
        <taxon>Ecdysozoa</taxon>
        <taxon>Arthropoda</taxon>
        <taxon>Hexapoda</taxon>
        <taxon>Insecta</taxon>
        <taxon>Pterygota</taxon>
        <taxon>Neoptera</taxon>
        <taxon>Endopterygota</taxon>
        <taxon>Lepidoptera</taxon>
        <taxon>Glossata</taxon>
        <taxon>Ditrysia</taxon>
        <taxon>Tineoidea</taxon>
        <taxon>Psychidae</taxon>
        <taxon>Oiketicinae</taxon>
        <taxon>Eumeta</taxon>
    </lineage>
</organism>
<comment type="caution">
    <text evidence="1">The sequence shown here is derived from an EMBL/GenBank/DDBJ whole genome shotgun (WGS) entry which is preliminary data.</text>
</comment>
<sequence>MEKTPGPKKIMDEFLKGTLENLLPILTSIFNDLFKTGIFPTPKVVVHLELLSFSIATKDIVSELPSIHVVSSRQLYITKLLHDTTRQQKKFMEGLTSQMLDRVDHELPSKHRNSSIEIFVERRWRTVHRQCSRRTPAAPAREFEIPTRVKRRNYWRSDRTTNIYFRPERDVRSGPYVAYASHPAPLAPHHRTPYGLRARKAMA</sequence>
<dbReference type="AlphaFoldDB" id="A0A4C1ZRL4"/>
<dbReference type="OrthoDB" id="410104at2759"/>
<name>A0A4C1ZRL4_EUMVA</name>